<comment type="caution">
    <text evidence="1">The sequence shown here is derived from an EMBL/GenBank/DDBJ whole genome shotgun (WGS) entry which is preliminary data.</text>
</comment>
<evidence type="ECO:0000313" key="2">
    <source>
        <dbReference type="Proteomes" id="UP001596997"/>
    </source>
</evidence>
<protein>
    <submittedName>
        <fullName evidence="1">Uncharacterized protein</fullName>
    </submittedName>
</protein>
<evidence type="ECO:0000313" key="1">
    <source>
        <dbReference type="EMBL" id="MFD0962691.1"/>
    </source>
</evidence>
<organism evidence="1 2">
    <name type="scientific">Pseudofulvibacter geojedonensis</name>
    <dbReference type="NCBI Taxonomy" id="1123758"/>
    <lineage>
        <taxon>Bacteria</taxon>
        <taxon>Pseudomonadati</taxon>
        <taxon>Bacteroidota</taxon>
        <taxon>Flavobacteriia</taxon>
        <taxon>Flavobacteriales</taxon>
        <taxon>Flavobacteriaceae</taxon>
        <taxon>Pseudofulvibacter</taxon>
    </lineage>
</organism>
<sequence>MGLENINIECNSYVYFSFDAEYFDVVTELMGVKPTSFKIKREPVPKFTTWEYKI</sequence>
<dbReference type="Proteomes" id="UP001596997">
    <property type="component" value="Unassembled WGS sequence"/>
</dbReference>
<accession>A0ABW3HYQ5</accession>
<reference evidence="2" key="1">
    <citation type="journal article" date="2019" name="Int. J. Syst. Evol. Microbiol.">
        <title>The Global Catalogue of Microorganisms (GCM) 10K type strain sequencing project: providing services to taxonomists for standard genome sequencing and annotation.</title>
        <authorList>
            <consortium name="The Broad Institute Genomics Platform"/>
            <consortium name="The Broad Institute Genome Sequencing Center for Infectious Disease"/>
            <person name="Wu L."/>
            <person name="Ma J."/>
        </authorList>
    </citation>
    <scope>NUCLEOTIDE SEQUENCE [LARGE SCALE GENOMIC DNA]</scope>
    <source>
        <strain evidence="2">CCUG 62114</strain>
    </source>
</reference>
<proteinExistence type="predicted"/>
<gene>
    <name evidence="1" type="ORF">ACFQ1O_01585</name>
</gene>
<keyword evidence="2" id="KW-1185">Reference proteome</keyword>
<dbReference type="EMBL" id="JBHTJM010000002">
    <property type="protein sequence ID" value="MFD0962691.1"/>
    <property type="molecule type" value="Genomic_DNA"/>
</dbReference>
<dbReference type="RefSeq" id="WP_377712616.1">
    <property type="nucleotide sequence ID" value="NZ_JBHTJM010000002.1"/>
</dbReference>
<name>A0ABW3HYQ5_9FLAO</name>